<name>A0ABT7UVG1_9LACO</name>
<dbReference type="EMBL" id="JAUDDW010000001">
    <property type="protein sequence ID" value="MDM8265659.1"/>
    <property type="molecule type" value="Genomic_DNA"/>
</dbReference>
<gene>
    <name evidence="1" type="ORF">QUW44_00520</name>
</gene>
<proteinExistence type="predicted"/>
<keyword evidence="2" id="KW-1185">Reference proteome</keyword>
<reference evidence="2" key="1">
    <citation type="submission" date="2023-06" db="EMBL/GenBank/DDBJ databases">
        <title>Identification and characterization of horizontal gene transfer across gut microbiota members of farm animals based on homology search.</title>
        <authorList>
            <person name="Zeman M."/>
            <person name="Kubasova T."/>
            <person name="Jahodarova E."/>
            <person name="Nykrynova M."/>
            <person name="Rychlik I."/>
        </authorList>
    </citation>
    <scope>NUCLEOTIDE SEQUENCE [LARGE SCALE GENOMIC DNA]</scope>
    <source>
        <strain evidence="2">161_Gplus</strain>
    </source>
</reference>
<organism evidence="1 2">
    <name type="scientific">Limosilactobacillus pontis</name>
    <dbReference type="NCBI Taxonomy" id="35787"/>
    <lineage>
        <taxon>Bacteria</taxon>
        <taxon>Bacillati</taxon>
        <taxon>Bacillota</taxon>
        <taxon>Bacilli</taxon>
        <taxon>Lactobacillales</taxon>
        <taxon>Lactobacillaceae</taxon>
        <taxon>Limosilactobacillus</taxon>
    </lineage>
</organism>
<comment type="caution">
    <text evidence="1">The sequence shown here is derived from an EMBL/GenBank/DDBJ whole genome shotgun (WGS) entry which is preliminary data.</text>
</comment>
<dbReference type="Proteomes" id="UP001529343">
    <property type="component" value="Unassembled WGS sequence"/>
</dbReference>
<protein>
    <submittedName>
        <fullName evidence="1">Uncharacterized protein</fullName>
    </submittedName>
</protein>
<evidence type="ECO:0000313" key="1">
    <source>
        <dbReference type="EMBL" id="MDM8265659.1"/>
    </source>
</evidence>
<evidence type="ECO:0000313" key="2">
    <source>
        <dbReference type="Proteomes" id="UP001529343"/>
    </source>
</evidence>
<reference evidence="1 2" key="2">
    <citation type="submission" date="2023-06" db="EMBL/GenBank/DDBJ databases">
        <authorList>
            <person name="Zeman M."/>
            <person name="Kubasova T."/>
            <person name="Jahodarova E."/>
            <person name="Nykrynova M."/>
            <person name="Rychlik I."/>
        </authorList>
    </citation>
    <scope>NUCLEOTIDE SEQUENCE [LARGE SCALE GENOMIC DNA]</scope>
    <source>
        <strain evidence="1 2">161_Gplus</strain>
    </source>
</reference>
<sequence>MEQRLTLTEYLGMHYDSFSNKDEDAFNKVERKAQRAVDAACHYYYEDHDIKNDTWSQRVNAYKTAIAEQIEFIQETGIDASYSNGDAFKSVSIGRLSLAPAVDAITNGTVNGVCKEAYDLLGHYGLLYCGVRDYATKNK</sequence>
<dbReference type="RefSeq" id="WP_289585598.1">
    <property type="nucleotide sequence ID" value="NZ_JAUDDW010000001.1"/>
</dbReference>
<accession>A0ABT7UVG1</accession>